<proteinExistence type="evidence at transcript level"/>
<protein>
    <submittedName>
        <fullName evidence="1">Uncharacterized protein</fullName>
    </submittedName>
</protein>
<evidence type="ECO:0000313" key="1">
    <source>
        <dbReference type="EMBL" id="BAN65358.1"/>
    </source>
</evidence>
<sequence length="66" mass="7378">MNRPIIWENGFSRMSLDITNPRGSTQLQLILKIVSVFVRILNICIPSTCNRSSRTTLEGIGSSVLE</sequence>
<dbReference type="AlphaFoldDB" id="S6B1W8"/>
<name>S6B1W8_BABBO</name>
<organism evidence="1">
    <name type="scientific">Babesia bovis</name>
    <dbReference type="NCBI Taxonomy" id="5865"/>
    <lineage>
        <taxon>Eukaryota</taxon>
        <taxon>Sar</taxon>
        <taxon>Alveolata</taxon>
        <taxon>Apicomplexa</taxon>
        <taxon>Aconoidasida</taxon>
        <taxon>Piroplasmida</taxon>
        <taxon>Babesiidae</taxon>
        <taxon>Babesia</taxon>
    </lineage>
</organism>
<dbReference type="EMBL" id="AK441564">
    <property type="protein sequence ID" value="BAN65358.1"/>
    <property type="molecule type" value="mRNA"/>
</dbReference>
<accession>S6B1W8</accession>
<reference evidence="1" key="1">
    <citation type="journal article" date="2014" name="BMC Genomics">
        <title>The Babesia bovis gene and promoter model: an update from full-length EST analysis.</title>
        <authorList>
            <person name="Yamagishi J."/>
            <person name="Wakaguri H."/>
            <person name="Yokoyama N."/>
            <person name="Yamashita R."/>
            <person name="Suzuki Y."/>
            <person name="Xuan X."/>
            <person name="Igarashi I."/>
        </authorList>
    </citation>
    <scope>NUCLEOTIDE SEQUENCE</scope>
    <source>
        <strain evidence="1">Texas</strain>
    </source>
</reference>